<dbReference type="RefSeq" id="WP_091178426.1">
    <property type="nucleotide sequence ID" value="NZ_FOFA01000002.1"/>
</dbReference>
<evidence type="ECO:0000256" key="7">
    <source>
        <dbReference type="SAM" id="Phobius"/>
    </source>
</evidence>
<feature type="transmembrane region" description="Helical" evidence="7">
    <location>
        <begin position="145"/>
        <end position="163"/>
    </location>
</feature>
<evidence type="ECO:0000256" key="2">
    <source>
        <dbReference type="ARBA" id="ARBA00009399"/>
    </source>
</evidence>
<feature type="compositionally biased region" description="Basic and acidic residues" evidence="6">
    <location>
        <begin position="178"/>
        <end position="191"/>
    </location>
</feature>
<dbReference type="GO" id="GO:0000271">
    <property type="term" value="P:polysaccharide biosynthetic process"/>
    <property type="evidence" value="ECO:0007669"/>
    <property type="project" value="InterPro"/>
</dbReference>
<organism evidence="9 10">
    <name type="scientific">Microlunatus flavus</name>
    <dbReference type="NCBI Taxonomy" id="1036181"/>
    <lineage>
        <taxon>Bacteria</taxon>
        <taxon>Bacillati</taxon>
        <taxon>Actinomycetota</taxon>
        <taxon>Actinomycetes</taxon>
        <taxon>Propionibacteriales</taxon>
        <taxon>Propionibacteriaceae</taxon>
        <taxon>Microlunatus</taxon>
    </lineage>
</organism>
<keyword evidence="5 7" id="KW-0472">Membrane</keyword>
<dbReference type="PANTHER" id="PTHR38459:SF1">
    <property type="entry name" value="PROPHAGE BACTOPRENOL-LINKED GLUCOSE TRANSLOCASE HOMOLOG"/>
    <property type="match status" value="1"/>
</dbReference>
<sequence>MKRLGHYVFVRHRQNWNLLFRFGLVGGSGVLVNLLVLVLLRRTGPHFDDVLVDLPLTSFNVRWYHLYSTAAFLVANLWNFQLNRHFTFRSAKHSGWLREYLPFLAVGFVAQLIGLGLLTLLMHPGSFLALPRTLLDDSTGLRNRLYWAQLIVIVVTVPLSFVVNKLWTFSSVRGGEHPTLTEEGVAEERDGTAPTSAPSTAPSPEPTPTLAATATDAARTPRVERAR</sequence>
<dbReference type="AlphaFoldDB" id="A0A1H9DN21"/>
<dbReference type="InterPro" id="IPR051401">
    <property type="entry name" value="GtrA_CellWall_Glycosyl"/>
</dbReference>
<evidence type="ECO:0000313" key="10">
    <source>
        <dbReference type="Proteomes" id="UP000198504"/>
    </source>
</evidence>
<evidence type="ECO:0000256" key="1">
    <source>
        <dbReference type="ARBA" id="ARBA00004141"/>
    </source>
</evidence>
<evidence type="ECO:0000313" key="9">
    <source>
        <dbReference type="EMBL" id="SEQ14902.1"/>
    </source>
</evidence>
<dbReference type="EMBL" id="FOFA01000002">
    <property type="protein sequence ID" value="SEQ14902.1"/>
    <property type="molecule type" value="Genomic_DNA"/>
</dbReference>
<feature type="compositionally biased region" description="Low complexity" evidence="6">
    <location>
        <begin position="208"/>
        <end position="218"/>
    </location>
</feature>
<dbReference type="InterPro" id="IPR007267">
    <property type="entry name" value="GtrA_DPMS_TM"/>
</dbReference>
<dbReference type="GO" id="GO:0005886">
    <property type="term" value="C:plasma membrane"/>
    <property type="evidence" value="ECO:0007669"/>
    <property type="project" value="TreeGrafter"/>
</dbReference>
<evidence type="ECO:0000259" key="8">
    <source>
        <dbReference type="Pfam" id="PF04138"/>
    </source>
</evidence>
<feature type="transmembrane region" description="Helical" evidence="7">
    <location>
        <begin position="61"/>
        <end position="80"/>
    </location>
</feature>
<proteinExistence type="inferred from homology"/>
<dbReference type="OrthoDB" id="9807815at2"/>
<keyword evidence="10" id="KW-1185">Reference proteome</keyword>
<dbReference type="Proteomes" id="UP000198504">
    <property type="component" value="Unassembled WGS sequence"/>
</dbReference>
<dbReference type="STRING" id="1036181.SAMN05421756_102598"/>
<dbReference type="Pfam" id="PF04138">
    <property type="entry name" value="GtrA_DPMS_TM"/>
    <property type="match status" value="1"/>
</dbReference>
<feature type="transmembrane region" description="Helical" evidence="7">
    <location>
        <begin position="101"/>
        <end position="125"/>
    </location>
</feature>
<gene>
    <name evidence="9" type="ORF">SAMN05421756_102598</name>
</gene>
<dbReference type="PANTHER" id="PTHR38459">
    <property type="entry name" value="PROPHAGE BACTOPRENOL-LINKED GLUCOSE TRANSLOCASE HOMOLOG"/>
    <property type="match status" value="1"/>
</dbReference>
<evidence type="ECO:0000256" key="6">
    <source>
        <dbReference type="SAM" id="MobiDB-lite"/>
    </source>
</evidence>
<evidence type="ECO:0000256" key="3">
    <source>
        <dbReference type="ARBA" id="ARBA00022692"/>
    </source>
</evidence>
<feature type="transmembrane region" description="Helical" evidence="7">
    <location>
        <begin position="20"/>
        <end position="41"/>
    </location>
</feature>
<feature type="domain" description="GtrA/DPMS transmembrane" evidence="8">
    <location>
        <begin position="21"/>
        <end position="169"/>
    </location>
</feature>
<protein>
    <submittedName>
        <fullName evidence="9">Putative flippase GtrA (Transmembrane translocase of bactoprenol-linked glucose)</fullName>
    </submittedName>
</protein>
<feature type="region of interest" description="Disordered" evidence="6">
    <location>
        <begin position="178"/>
        <end position="227"/>
    </location>
</feature>
<accession>A0A1H9DN21</accession>
<evidence type="ECO:0000256" key="5">
    <source>
        <dbReference type="ARBA" id="ARBA00023136"/>
    </source>
</evidence>
<name>A0A1H9DN21_9ACTN</name>
<reference evidence="10" key="1">
    <citation type="submission" date="2016-10" db="EMBL/GenBank/DDBJ databases">
        <authorList>
            <person name="Varghese N."/>
            <person name="Submissions S."/>
        </authorList>
    </citation>
    <scope>NUCLEOTIDE SEQUENCE [LARGE SCALE GENOMIC DNA]</scope>
    <source>
        <strain evidence="10">CGMCC 4.6856</strain>
    </source>
</reference>
<keyword evidence="3 7" id="KW-0812">Transmembrane</keyword>
<comment type="subcellular location">
    <subcellularLocation>
        <location evidence="1">Membrane</location>
        <topology evidence="1">Multi-pass membrane protein</topology>
    </subcellularLocation>
</comment>
<keyword evidence="4 7" id="KW-1133">Transmembrane helix</keyword>
<comment type="similarity">
    <text evidence="2">Belongs to the GtrA family.</text>
</comment>
<evidence type="ECO:0000256" key="4">
    <source>
        <dbReference type="ARBA" id="ARBA00022989"/>
    </source>
</evidence>